<proteinExistence type="predicted"/>
<reference evidence="1" key="1">
    <citation type="submission" date="2018-02" db="EMBL/GenBank/DDBJ databases">
        <title>Rhizophora mucronata_Transcriptome.</title>
        <authorList>
            <person name="Meera S.P."/>
            <person name="Sreeshan A."/>
            <person name="Augustine A."/>
        </authorList>
    </citation>
    <scope>NUCLEOTIDE SEQUENCE</scope>
    <source>
        <tissue evidence="1">Leaf</tissue>
    </source>
</reference>
<sequence length="48" mass="5146">MILFSRGIAASGVVALIVLPLFHSGFHCYKLRIVTVSITLNVGFSSLP</sequence>
<dbReference type="EMBL" id="GGEC01090653">
    <property type="protein sequence ID" value="MBX71137.1"/>
    <property type="molecule type" value="Transcribed_RNA"/>
</dbReference>
<evidence type="ECO:0000313" key="1">
    <source>
        <dbReference type="EMBL" id="MBX71137.1"/>
    </source>
</evidence>
<dbReference type="AlphaFoldDB" id="A0A2P2QW03"/>
<name>A0A2P2QW03_RHIMU</name>
<organism evidence="1">
    <name type="scientific">Rhizophora mucronata</name>
    <name type="common">Asiatic mangrove</name>
    <dbReference type="NCBI Taxonomy" id="61149"/>
    <lineage>
        <taxon>Eukaryota</taxon>
        <taxon>Viridiplantae</taxon>
        <taxon>Streptophyta</taxon>
        <taxon>Embryophyta</taxon>
        <taxon>Tracheophyta</taxon>
        <taxon>Spermatophyta</taxon>
        <taxon>Magnoliopsida</taxon>
        <taxon>eudicotyledons</taxon>
        <taxon>Gunneridae</taxon>
        <taxon>Pentapetalae</taxon>
        <taxon>rosids</taxon>
        <taxon>fabids</taxon>
        <taxon>Malpighiales</taxon>
        <taxon>Rhizophoraceae</taxon>
        <taxon>Rhizophora</taxon>
    </lineage>
</organism>
<accession>A0A2P2QW03</accession>
<protein>
    <submittedName>
        <fullName evidence="1">Uncharacterized protein</fullName>
    </submittedName>
</protein>